<dbReference type="GO" id="GO:0032259">
    <property type="term" value="P:methylation"/>
    <property type="evidence" value="ECO:0007669"/>
    <property type="project" value="UniProtKB-KW"/>
</dbReference>
<comment type="caution">
    <text evidence="1">The sequence shown here is derived from an EMBL/GenBank/DDBJ whole genome shotgun (WGS) entry which is preliminary data.</text>
</comment>
<dbReference type="Gene3D" id="3.40.50.150">
    <property type="entry name" value="Vaccinia Virus protein VP39"/>
    <property type="match status" value="1"/>
</dbReference>
<protein>
    <submittedName>
        <fullName evidence="1">SAM-dependent methyltransferase</fullName>
        <ecNumber evidence="1">2.1.1.-</ecNumber>
    </submittedName>
</protein>
<dbReference type="Proteomes" id="UP001596972">
    <property type="component" value="Unassembled WGS sequence"/>
</dbReference>
<dbReference type="GO" id="GO:0008168">
    <property type="term" value="F:methyltransferase activity"/>
    <property type="evidence" value="ECO:0007669"/>
    <property type="project" value="UniProtKB-KW"/>
</dbReference>
<proteinExistence type="predicted"/>
<dbReference type="PIRSF" id="PIRSF017393">
    <property type="entry name" value="MTase_SAV2177"/>
    <property type="match status" value="1"/>
</dbReference>
<sequence length="265" mass="29044">MPPDERFQTDRPVSARVWDYWLGGKDHYEVDRAAGERVAREVPGIVSAARSDRLFLGRCVRHLAGTEGVRQFLDVGTGLPTVDNTHEIAQRVAPESRIVYVDNDPLVLAHARALLAGTPEGATDYIDADVRDPARILDGAARTLDFDRPVGLMMLALLHFVTDDGEARRILRAFTDALAPGSFVALSHACLDVDVTRAATDAWNSSGTPQLIRARTAKEIEALFDGLELLEPGVVSCPHWRPEPSPWGEPKETMTFCGVARKLPS</sequence>
<dbReference type="InterPro" id="IPR006764">
    <property type="entry name" value="SAM_dep_MeTrfase_SAV2177_type"/>
</dbReference>
<dbReference type="EMBL" id="JBHTJA010000038">
    <property type="protein sequence ID" value="MFD0902585.1"/>
    <property type="molecule type" value="Genomic_DNA"/>
</dbReference>
<keyword evidence="2" id="KW-1185">Reference proteome</keyword>
<dbReference type="InterPro" id="IPR029063">
    <property type="entry name" value="SAM-dependent_MTases_sf"/>
</dbReference>
<dbReference type="RefSeq" id="WP_378300512.1">
    <property type="nucleotide sequence ID" value="NZ_JBHTJA010000038.1"/>
</dbReference>
<keyword evidence="1" id="KW-0489">Methyltransferase</keyword>
<accession>A0ABW3ESI1</accession>
<dbReference type="SUPFAM" id="SSF53335">
    <property type="entry name" value="S-adenosyl-L-methionine-dependent methyltransferases"/>
    <property type="match status" value="1"/>
</dbReference>
<name>A0ABW3ESI1_9ACTN</name>
<dbReference type="EC" id="2.1.1.-" evidence="1"/>
<organism evidence="1 2">
    <name type="scientific">Actinomadura sediminis</name>
    <dbReference type="NCBI Taxonomy" id="1038904"/>
    <lineage>
        <taxon>Bacteria</taxon>
        <taxon>Bacillati</taxon>
        <taxon>Actinomycetota</taxon>
        <taxon>Actinomycetes</taxon>
        <taxon>Streptosporangiales</taxon>
        <taxon>Thermomonosporaceae</taxon>
        <taxon>Actinomadura</taxon>
    </lineage>
</organism>
<gene>
    <name evidence="1" type="ORF">ACFQ11_19455</name>
</gene>
<reference evidence="2" key="1">
    <citation type="journal article" date="2019" name="Int. J. Syst. Evol. Microbiol.">
        <title>The Global Catalogue of Microorganisms (GCM) 10K type strain sequencing project: providing services to taxonomists for standard genome sequencing and annotation.</title>
        <authorList>
            <consortium name="The Broad Institute Genomics Platform"/>
            <consortium name="The Broad Institute Genome Sequencing Center for Infectious Disease"/>
            <person name="Wu L."/>
            <person name="Ma J."/>
        </authorList>
    </citation>
    <scope>NUCLEOTIDE SEQUENCE [LARGE SCALE GENOMIC DNA]</scope>
    <source>
        <strain evidence="2">JCM 31202</strain>
    </source>
</reference>
<dbReference type="Pfam" id="PF04672">
    <property type="entry name" value="Methyltransf_19"/>
    <property type="match status" value="1"/>
</dbReference>
<evidence type="ECO:0000313" key="2">
    <source>
        <dbReference type="Proteomes" id="UP001596972"/>
    </source>
</evidence>
<keyword evidence="1" id="KW-0808">Transferase</keyword>
<evidence type="ECO:0000313" key="1">
    <source>
        <dbReference type="EMBL" id="MFD0902585.1"/>
    </source>
</evidence>